<proteinExistence type="predicted"/>
<evidence type="ECO:0000256" key="1">
    <source>
        <dbReference type="SAM" id="Phobius"/>
    </source>
</evidence>
<feature type="transmembrane region" description="Helical" evidence="1">
    <location>
        <begin position="12"/>
        <end position="33"/>
    </location>
</feature>
<dbReference type="Proteomes" id="UP001225378">
    <property type="component" value="Chromosome"/>
</dbReference>
<accession>A0AAU7NZ91</accession>
<protein>
    <submittedName>
        <fullName evidence="2">Uncharacterized protein</fullName>
    </submittedName>
</protein>
<evidence type="ECO:0000313" key="3">
    <source>
        <dbReference type="Proteomes" id="UP001225378"/>
    </source>
</evidence>
<feature type="transmembrane region" description="Helical" evidence="1">
    <location>
        <begin position="72"/>
        <end position="105"/>
    </location>
</feature>
<dbReference type="EMBL" id="CP157743">
    <property type="protein sequence ID" value="XBS22303.1"/>
    <property type="molecule type" value="Genomic_DNA"/>
</dbReference>
<sequence>MSESSLKLQKPMAITIICFIGVINAAQLSFMVWSPVSRQLGAFYPYYFASSAVISLVSVTGLWFLRKWAAWLYIFALISNQLVLVSMGLWEFSAVLIPAIIIALLLKNLDKMS</sequence>
<evidence type="ECO:0000313" key="2">
    <source>
        <dbReference type="EMBL" id="XBS22303.1"/>
    </source>
</evidence>
<name>A0AAU7NZ91_9GAMM</name>
<dbReference type="AlphaFoldDB" id="A0AAU7NZ91"/>
<dbReference type="RefSeq" id="WP_305908721.1">
    <property type="nucleotide sequence ID" value="NZ_CP157743.1"/>
</dbReference>
<gene>
    <name evidence="2" type="ORF">Q9L42_009285</name>
</gene>
<keyword evidence="1" id="KW-0472">Membrane</keyword>
<feature type="transmembrane region" description="Helical" evidence="1">
    <location>
        <begin position="45"/>
        <end position="65"/>
    </location>
</feature>
<keyword evidence="3" id="KW-1185">Reference proteome</keyword>
<keyword evidence="1" id="KW-0812">Transmembrane</keyword>
<keyword evidence="1" id="KW-1133">Transmembrane helix</keyword>
<organism evidence="2 3">
    <name type="scientific">Methylomarinum roseum</name>
    <dbReference type="NCBI Taxonomy" id="3067653"/>
    <lineage>
        <taxon>Bacteria</taxon>
        <taxon>Pseudomonadati</taxon>
        <taxon>Pseudomonadota</taxon>
        <taxon>Gammaproteobacteria</taxon>
        <taxon>Methylococcales</taxon>
        <taxon>Methylococcaceae</taxon>
        <taxon>Methylomarinum</taxon>
    </lineage>
</organism>
<reference evidence="2 3" key="1">
    <citation type="journal article" date="2024" name="Microbiology">
        <title>Methylomarinum rosea sp. nov., a novel halophilic methanotrophic bacterium from the hypersaline Lake Elton.</title>
        <authorList>
            <person name="Suleimanov R.Z."/>
            <person name="Oshkin I.Y."/>
            <person name="Danilova O.V."/>
            <person name="Suzina N.E."/>
            <person name="Dedysh S.N."/>
        </authorList>
    </citation>
    <scope>NUCLEOTIDE SEQUENCE [LARGE SCALE GENOMIC DNA]</scope>
    <source>
        <strain evidence="2 3">Ch1-1</strain>
    </source>
</reference>
<dbReference type="KEGG" id="mech:Q9L42_009285"/>